<sequence>MIPRRWFLLAALAIAAAHHGLSASEAGIGLHSERENDMIQLDISGEQGTRFSGILTIHDQGETHQQHLEDTVPVQLTLTGERIVLELTQDSEGSLDIELRKGDNRSTSRISGPGSRVRLSAH</sequence>
<evidence type="ECO:0000256" key="1">
    <source>
        <dbReference type="SAM" id="MobiDB-lite"/>
    </source>
</evidence>
<keyword evidence="2" id="KW-0732">Signal</keyword>
<keyword evidence="4" id="KW-1185">Reference proteome</keyword>
<name>A0ABU1GJF4_9GAMM</name>
<evidence type="ECO:0000313" key="4">
    <source>
        <dbReference type="Proteomes" id="UP001252270"/>
    </source>
</evidence>
<dbReference type="RefSeq" id="WP_309635848.1">
    <property type="nucleotide sequence ID" value="NZ_JARWAL010000002.1"/>
</dbReference>
<evidence type="ECO:0000313" key="3">
    <source>
        <dbReference type="EMBL" id="MDR5891940.1"/>
    </source>
</evidence>
<feature type="region of interest" description="Disordered" evidence="1">
    <location>
        <begin position="96"/>
        <end position="122"/>
    </location>
</feature>
<proteinExistence type="predicted"/>
<evidence type="ECO:0000256" key="2">
    <source>
        <dbReference type="SAM" id="SignalP"/>
    </source>
</evidence>
<accession>A0ABU1GJF4</accession>
<comment type="caution">
    <text evidence="3">The sequence shown here is derived from an EMBL/GenBank/DDBJ whole genome shotgun (WGS) entry which is preliminary data.</text>
</comment>
<dbReference type="Proteomes" id="UP001252270">
    <property type="component" value="Unassembled WGS sequence"/>
</dbReference>
<feature type="compositionally biased region" description="Basic and acidic residues" evidence="1">
    <location>
        <begin position="97"/>
        <end position="106"/>
    </location>
</feature>
<dbReference type="EMBL" id="JARWAL010000002">
    <property type="protein sequence ID" value="MDR5891940.1"/>
    <property type="molecule type" value="Genomic_DNA"/>
</dbReference>
<gene>
    <name evidence="3" type="ORF">QC820_03865</name>
</gene>
<feature type="signal peptide" evidence="2">
    <location>
        <begin position="1"/>
        <end position="23"/>
    </location>
</feature>
<organism evidence="3 4">
    <name type="scientific">Halomonas mongoliensis</name>
    <dbReference type="NCBI Taxonomy" id="321265"/>
    <lineage>
        <taxon>Bacteria</taxon>
        <taxon>Pseudomonadati</taxon>
        <taxon>Pseudomonadota</taxon>
        <taxon>Gammaproteobacteria</taxon>
        <taxon>Oceanospirillales</taxon>
        <taxon>Halomonadaceae</taxon>
        <taxon>Halomonas</taxon>
    </lineage>
</organism>
<reference evidence="3 4" key="1">
    <citation type="submission" date="2023-04" db="EMBL/GenBank/DDBJ databases">
        <title>A long-awaited taxogenomic arrangement of the family Halomonadaceae.</title>
        <authorList>
            <person name="De La Haba R."/>
            <person name="Chuvochina M."/>
            <person name="Wittouck S."/>
            <person name="Arahal D.R."/>
            <person name="Sanchez-Porro C."/>
            <person name="Hugenholtz P."/>
            <person name="Ventosa A."/>
        </authorList>
    </citation>
    <scope>NUCLEOTIDE SEQUENCE [LARGE SCALE GENOMIC DNA]</scope>
    <source>
        <strain evidence="3 4">DSM 17332</strain>
    </source>
</reference>
<feature type="chain" id="PRO_5047178999" evidence="2">
    <location>
        <begin position="24"/>
        <end position="122"/>
    </location>
</feature>
<protein>
    <submittedName>
        <fullName evidence="3">Uncharacterized protein</fullName>
    </submittedName>
</protein>